<evidence type="ECO:0000313" key="2">
    <source>
        <dbReference type="EMBL" id="KKT63701.1"/>
    </source>
</evidence>
<organism evidence="2 3">
    <name type="scientific">Candidatus Giovannonibacteria bacterium GW2011_GWA1_44_29</name>
    <dbReference type="NCBI Taxonomy" id="1618646"/>
    <lineage>
        <taxon>Bacteria</taxon>
        <taxon>Candidatus Giovannoniibacteriota</taxon>
    </lineage>
</organism>
<reference evidence="2 3" key="1">
    <citation type="journal article" date="2015" name="Nature">
        <title>rRNA introns, odd ribosomes, and small enigmatic genomes across a large radiation of phyla.</title>
        <authorList>
            <person name="Brown C.T."/>
            <person name="Hug L.A."/>
            <person name="Thomas B.C."/>
            <person name="Sharon I."/>
            <person name="Castelle C.J."/>
            <person name="Singh A."/>
            <person name="Wilkins M.J."/>
            <person name="Williams K.H."/>
            <person name="Banfield J.F."/>
        </authorList>
    </citation>
    <scope>NUCLEOTIDE SEQUENCE [LARGE SCALE GENOMIC DNA]</scope>
</reference>
<accession>A0A0G1IWC9</accession>
<sequence>GGGQALTPPSRRRLGGPLPRQLADSPQASPRAKLIDLVAVKATLSGISSPFGELCPSLG</sequence>
<dbReference type="AlphaFoldDB" id="A0A0G1IWC9"/>
<protein>
    <submittedName>
        <fullName evidence="2">Uncharacterized protein</fullName>
    </submittedName>
</protein>
<gene>
    <name evidence="2" type="ORF">UW57_C0005G0044</name>
</gene>
<evidence type="ECO:0000313" key="3">
    <source>
        <dbReference type="Proteomes" id="UP000034652"/>
    </source>
</evidence>
<proteinExistence type="predicted"/>
<dbReference type="Proteomes" id="UP000034652">
    <property type="component" value="Unassembled WGS sequence"/>
</dbReference>
<evidence type="ECO:0000256" key="1">
    <source>
        <dbReference type="SAM" id="MobiDB-lite"/>
    </source>
</evidence>
<name>A0A0G1IWC9_9BACT</name>
<dbReference type="EMBL" id="LCIV01000005">
    <property type="protein sequence ID" value="KKT63701.1"/>
    <property type="molecule type" value="Genomic_DNA"/>
</dbReference>
<feature type="non-terminal residue" evidence="2">
    <location>
        <position position="1"/>
    </location>
</feature>
<feature type="region of interest" description="Disordered" evidence="1">
    <location>
        <begin position="1"/>
        <end position="29"/>
    </location>
</feature>
<comment type="caution">
    <text evidence="2">The sequence shown here is derived from an EMBL/GenBank/DDBJ whole genome shotgun (WGS) entry which is preliminary data.</text>
</comment>